<sequence length="364" mass="40832">MMREKIGIMQLFYIMMAFEVGSTVIYGLGVDAKQDAWLVILVGMFCGFVLMWIYTKLFEYYSGDTLTQMIPKIVGKLIGYPLNVIYIFYFIYIAARVLRDFGELITGTFLPKTPLIIVIGSFMLVIVYCLHGGIEVFGRMGEIFFPFLFLVAILTWAIVYSSQVVDIEQLAPVLEKGFGPVWEAAFPLVITFPFGEMVLFMMFWPALHDSRKVKKLGMVVVLVAGILLTVNTISILSVIGPNLVKMKTYPLLTIVRMASIGNLIERIDAAIIITMMIGGFFKVGSFLYGAAVGTAQLFRLKSYRSIVVVFGAVVVLLSIMIATNYMEHEEIGIKKVPIFLHIPLQIVIPVILLVIAMIRKRIQS</sequence>
<reference evidence="9 10" key="1">
    <citation type="submission" date="2016-08" db="EMBL/GenBank/DDBJ databases">
        <authorList>
            <person name="Loux V."/>
            <person name="Rue O."/>
        </authorList>
    </citation>
    <scope>NUCLEOTIDE SEQUENCE [LARGE SCALE GENOMIC DNA]</scope>
    <source>
        <strain evidence="9 10">AFSSA_08CEB44bac</strain>
    </source>
</reference>
<feature type="transmembrane region" description="Helical" evidence="8">
    <location>
        <begin position="143"/>
        <end position="164"/>
    </location>
</feature>
<feature type="transmembrane region" description="Helical" evidence="8">
    <location>
        <begin position="216"/>
        <end position="239"/>
    </location>
</feature>
<dbReference type="PANTHER" id="PTHR34975:SF2">
    <property type="entry name" value="SPORE GERMINATION PROTEIN A2"/>
    <property type="match status" value="1"/>
</dbReference>
<feature type="transmembrane region" description="Helical" evidence="8">
    <location>
        <begin position="12"/>
        <end position="30"/>
    </location>
</feature>
<dbReference type="GO" id="GO:0009847">
    <property type="term" value="P:spore germination"/>
    <property type="evidence" value="ECO:0007669"/>
    <property type="project" value="InterPro"/>
</dbReference>
<gene>
    <name evidence="9" type="ORF">BCB44BAC_04115</name>
</gene>
<evidence type="ECO:0000256" key="4">
    <source>
        <dbReference type="ARBA" id="ARBA00022544"/>
    </source>
</evidence>
<evidence type="ECO:0000313" key="10">
    <source>
        <dbReference type="Proteomes" id="UP000242164"/>
    </source>
</evidence>
<feature type="transmembrane region" description="Helical" evidence="8">
    <location>
        <begin position="338"/>
        <end position="358"/>
    </location>
</feature>
<evidence type="ECO:0000256" key="6">
    <source>
        <dbReference type="ARBA" id="ARBA00022989"/>
    </source>
</evidence>
<evidence type="ECO:0000256" key="7">
    <source>
        <dbReference type="ARBA" id="ARBA00023136"/>
    </source>
</evidence>
<dbReference type="EMBL" id="FMIK01000059">
    <property type="protein sequence ID" value="SCM05576.1"/>
    <property type="molecule type" value="Genomic_DNA"/>
</dbReference>
<dbReference type="GO" id="GO:0016020">
    <property type="term" value="C:membrane"/>
    <property type="evidence" value="ECO:0007669"/>
    <property type="project" value="UniProtKB-SubCell"/>
</dbReference>
<feature type="transmembrane region" description="Helical" evidence="8">
    <location>
        <begin position="269"/>
        <end position="291"/>
    </location>
</feature>
<evidence type="ECO:0000256" key="1">
    <source>
        <dbReference type="ARBA" id="ARBA00004141"/>
    </source>
</evidence>
<keyword evidence="3" id="KW-0813">Transport</keyword>
<dbReference type="AlphaFoldDB" id="A0AAX2CMR6"/>
<feature type="transmembrane region" description="Helical" evidence="8">
    <location>
        <begin position="184"/>
        <end position="204"/>
    </location>
</feature>
<comment type="similarity">
    <text evidence="2">Belongs to the amino acid-polyamine-organocation (APC) superfamily. Spore germination protein (SGP) (TC 2.A.3.9) family.</text>
</comment>
<feature type="transmembrane region" description="Helical" evidence="8">
    <location>
        <begin position="77"/>
        <end position="95"/>
    </location>
</feature>
<name>A0AAX2CMR6_9BACI</name>
<dbReference type="RefSeq" id="WP_012096109.1">
    <property type="nucleotide sequence ID" value="NZ_CP066179.1"/>
</dbReference>
<evidence type="ECO:0000256" key="5">
    <source>
        <dbReference type="ARBA" id="ARBA00022692"/>
    </source>
</evidence>
<feature type="transmembrane region" description="Helical" evidence="8">
    <location>
        <begin position="115"/>
        <end position="131"/>
    </location>
</feature>
<keyword evidence="5 8" id="KW-0812">Transmembrane</keyword>
<dbReference type="Pfam" id="PF03845">
    <property type="entry name" value="Spore_permease"/>
    <property type="match status" value="1"/>
</dbReference>
<evidence type="ECO:0000256" key="3">
    <source>
        <dbReference type="ARBA" id="ARBA00022448"/>
    </source>
</evidence>
<keyword evidence="6 8" id="KW-1133">Transmembrane helix</keyword>
<feature type="transmembrane region" description="Helical" evidence="8">
    <location>
        <begin position="303"/>
        <end position="326"/>
    </location>
</feature>
<evidence type="ECO:0000256" key="2">
    <source>
        <dbReference type="ARBA" id="ARBA00007998"/>
    </source>
</evidence>
<dbReference type="GeneID" id="33898903"/>
<protein>
    <submittedName>
        <fullName evidence="9">Spore germination protein KB</fullName>
    </submittedName>
</protein>
<accession>A0AAX2CMR6</accession>
<dbReference type="NCBIfam" id="TIGR00912">
    <property type="entry name" value="2A0309"/>
    <property type="match status" value="1"/>
</dbReference>
<evidence type="ECO:0000256" key="8">
    <source>
        <dbReference type="SAM" id="Phobius"/>
    </source>
</evidence>
<proteinExistence type="inferred from homology"/>
<organism evidence="9 10">
    <name type="scientific">Bacillus cytotoxicus</name>
    <dbReference type="NCBI Taxonomy" id="580165"/>
    <lineage>
        <taxon>Bacteria</taxon>
        <taxon>Bacillati</taxon>
        <taxon>Bacillota</taxon>
        <taxon>Bacilli</taxon>
        <taxon>Bacillales</taxon>
        <taxon>Bacillaceae</taxon>
        <taxon>Bacillus</taxon>
        <taxon>Bacillus cereus group</taxon>
    </lineage>
</organism>
<keyword evidence="7 8" id="KW-0472">Membrane</keyword>
<evidence type="ECO:0000313" key="9">
    <source>
        <dbReference type="EMBL" id="SCM05576.1"/>
    </source>
</evidence>
<dbReference type="PANTHER" id="PTHR34975">
    <property type="entry name" value="SPORE GERMINATION PROTEIN A2"/>
    <property type="match status" value="1"/>
</dbReference>
<dbReference type="InterPro" id="IPR004761">
    <property type="entry name" value="Spore_GerAB"/>
</dbReference>
<comment type="caution">
    <text evidence="9">The sequence shown here is derived from an EMBL/GenBank/DDBJ whole genome shotgun (WGS) entry which is preliminary data.</text>
</comment>
<dbReference type="Proteomes" id="UP000242164">
    <property type="component" value="Unassembled WGS sequence"/>
</dbReference>
<feature type="transmembrane region" description="Helical" evidence="8">
    <location>
        <begin position="36"/>
        <end position="57"/>
    </location>
</feature>
<comment type="subcellular location">
    <subcellularLocation>
        <location evidence="1">Membrane</location>
        <topology evidence="1">Multi-pass membrane protein</topology>
    </subcellularLocation>
</comment>
<keyword evidence="4" id="KW-0309">Germination</keyword>